<keyword evidence="5" id="KW-1185">Reference proteome</keyword>
<evidence type="ECO:0000313" key="4">
    <source>
        <dbReference type="EMBL" id="EUJ28033.1"/>
    </source>
</evidence>
<dbReference type="RefSeq" id="WP_051993622.1">
    <property type="nucleotide sequence ID" value="NZ_AODF01000030.1"/>
</dbReference>
<feature type="domain" description="Flavodoxin-like" evidence="3">
    <location>
        <begin position="5"/>
        <end position="95"/>
    </location>
</feature>
<evidence type="ECO:0000259" key="3">
    <source>
        <dbReference type="PROSITE" id="PS50902"/>
    </source>
</evidence>
<proteinExistence type="predicted"/>
<dbReference type="EMBL" id="AODF01000030">
    <property type="protein sequence ID" value="EUJ28033.1"/>
    <property type="molecule type" value="Genomic_DNA"/>
</dbReference>
<dbReference type="Gene3D" id="3.40.50.360">
    <property type="match status" value="1"/>
</dbReference>
<organism evidence="4 5">
    <name type="scientific">Listeria floridensis FSL S10-1187</name>
    <dbReference type="NCBI Taxonomy" id="1265817"/>
    <lineage>
        <taxon>Bacteria</taxon>
        <taxon>Bacillati</taxon>
        <taxon>Bacillota</taxon>
        <taxon>Bacilli</taxon>
        <taxon>Bacillales</taxon>
        <taxon>Listeriaceae</taxon>
        <taxon>Listeria</taxon>
    </lineage>
</organism>
<dbReference type="InterPro" id="IPR051796">
    <property type="entry name" value="ISF_SsuE-like"/>
</dbReference>
<gene>
    <name evidence="4" type="ORF">MFLO_12761</name>
</gene>
<keyword evidence="2" id="KW-0288">FMN</keyword>
<dbReference type="PANTHER" id="PTHR43278">
    <property type="entry name" value="NAD(P)H-DEPENDENT FMN-CONTAINING OXIDOREDUCTASE YWQN-RELATED"/>
    <property type="match status" value="1"/>
</dbReference>
<protein>
    <submittedName>
        <fullName evidence="4">NADPH-dependent FMN reductase</fullName>
    </submittedName>
</protein>
<evidence type="ECO:0000313" key="5">
    <source>
        <dbReference type="Proteomes" id="UP000019249"/>
    </source>
</evidence>
<name>A0ABN0RCZ6_9LIST</name>
<dbReference type="Proteomes" id="UP000019249">
    <property type="component" value="Unassembled WGS sequence"/>
</dbReference>
<evidence type="ECO:0000256" key="2">
    <source>
        <dbReference type="ARBA" id="ARBA00022643"/>
    </source>
</evidence>
<evidence type="ECO:0000256" key="1">
    <source>
        <dbReference type="ARBA" id="ARBA00022630"/>
    </source>
</evidence>
<dbReference type="Pfam" id="PF03358">
    <property type="entry name" value="FMN_red"/>
    <property type="match status" value="1"/>
</dbReference>
<dbReference type="PANTHER" id="PTHR43278:SF4">
    <property type="entry name" value="NAD(P)H-DEPENDENT FMN-CONTAINING OXIDOREDUCTASE YWQN-RELATED"/>
    <property type="match status" value="1"/>
</dbReference>
<comment type="caution">
    <text evidence="4">The sequence shown here is derived from an EMBL/GenBank/DDBJ whole genome shotgun (WGS) entry which is preliminary data.</text>
</comment>
<dbReference type="PROSITE" id="PS50902">
    <property type="entry name" value="FLAVODOXIN_LIKE"/>
    <property type="match status" value="1"/>
</dbReference>
<dbReference type="InterPro" id="IPR008254">
    <property type="entry name" value="Flavodoxin/NO_synth"/>
</dbReference>
<sequence>MKVLGILGAQNPDGFTAQLLRQMLDGAKASGAEVSMIVLEEEFLAPKQDEIRQVGKRLKEADCFVFATPTYFGTTSGSMKSFFRHDARLLCSHDE</sequence>
<dbReference type="InterPro" id="IPR005025">
    <property type="entry name" value="FMN_Rdtase-like_dom"/>
</dbReference>
<dbReference type="SUPFAM" id="SSF52218">
    <property type="entry name" value="Flavoproteins"/>
    <property type="match status" value="1"/>
</dbReference>
<dbReference type="InterPro" id="IPR029039">
    <property type="entry name" value="Flavoprotein-like_sf"/>
</dbReference>
<keyword evidence="1" id="KW-0285">Flavoprotein</keyword>
<reference evidence="4 5" key="1">
    <citation type="journal article" date="2014" name="Int. J. Syst. Evol. Microbiol.">
        <title>Listeria floridensis sp. nov., Listeria aquatica sp. nov., Listeria cornellensis sp. nov., Listeria riparia sp. nov. and Listeria grandensis sp. nov., from agricultural and natural environments.</title>
        <authorList>
            <person name="den Bakker H.C."/>
            <person name="Warchocki S."/>
            <person name="Wright E.M."/>
            <person name="Allred A.F."/>
            <person name="Ahlstrom C."/>
            <person name="Manuel C.S."/>
            <person name="Stasiewicz M.J."/>
            <person name="Burrell A."/>
            <person name="Roof S."/>
            <person name="Strawn L."/>
            <person name="Fortes E.D."/>
            <person name="Nightingale K.K."/>
            <person name="Kephart D."/>
            <person name="Wiedmann M."/>
        </authorList>
    </citation>
    <scope>NUCLEOTIDE SEQUENCE [LARGE SCALE GENOMIC DNA]</scope>
    <source>
        <strain evidence="4 5">FSL S10-1187</strain>
    </source>
</reference>
<accession>A0ABN0RCZ6</accession>